<name>A0A1A8THV3_9GAMM</name>
<feature type="compositionally biased region" description="Basic residues" evidence="1">
    <location>
        <begin position="28"/>
        <end position="37"/>
    </location>
</feature>
<sequence>MKVKQKKRNPYAFDPIMRKGGVHEKTNKAKRRKHKLQMQKEAANWQPYLFLTLLKKCFSTKTFLETKKSPDSITIRAFLN</sequence>
<organism evidence="2 3">
    <name type="scientific">Marinomonas spartinae</name>
    <dbReference type="NCBI Taxonomy" id="1792290"/>
    <lineage>
        <taxon>Bacteria</taxon>
        <taxon>Pseudomonadati</taxon>
        <taxon>Pseudomonadota</taxon>
        <taxon>Gammaproteobacteria</taxon>
        <taxon>Oceanospirillales</taxon>
        <taxon>Oceanospirillaceae</taxon>
        <taxon>Marinomonas</taxon>
    </lineage>
</organism>
<dbReference type="OrthoDB" id="6198916at2"/>
<dbReference type="AlphaFoldDB" id="A0A1A8THV3"/>
<evidence type="ECO:0000313" key="3">
    <source>
        <dbReference type="Proteomes" id="UP000092544"/>
    </source>
</evidence>
<dbReference type="RefSeq" id="WP_067016658.1">
    <property type="nucleotide sequence ID" value="NZ_FLOB01000005.1"/>
</dbReference>
<protein>
    <submittedName>
        <fullName evidence="2">Uncharacterized protein</fullName>
    </submittedName>
</protein>
<keyword evidence="3" id="KW-1185">Reference proteome</keyword>
<proteinExistence type="predicted"/>
<gene>
    <name evidence="2" type="ORF">MSP8886_02382</name>
</gene>
<dbReference type="Proteomes" id="UP000092544">
    <property type="component" value="Unassembled WGS sequence"/>
</dbReference>
<evidence type="ECO:0000256" key="1">
    <source>
        <dbReference type="SAM" id="MobiDB-lite"/>
    </source>
</evidence>
<accession>A0A1A8THV3</accession>
<dbReference type="EMBL" id="FLOB01000005">
    <property type="protein sequence ID" value="SBS32298.1"/>
    <property type="molecule type" value="Genomic_DNA"/>
</dbReference>
<reference evidence="2 3" key="1">
    <citation type="submission" date="2016-06" db="EMBL/GenBank/DDBJ databases">
        <authorList>
            <person name="Kjaerup R.B."/>
            <person name="Dalgaard T.S."/>
            <person name="Juul-Madsen H.R."/>
        </authorList>
    </citation>
    <scope>NUCLEOTIDE SEQUENCE [LARGE SCALE GENOMIC DNA]</scope>
    <source>
        <strain evidence="2 3">CECT 8886</strain>
    </source>
</reference>
<feature type="region of interest" description="Disordered" evidence="1">
    <location>
        <begin position="1"/>
        <end position="38"/>
    </location>
</feature>
<evidence type="ECO:0000313" key="2">
    <source>
        <dbReference type="EMBL" id="SBS32298.1"/>
    </source>
</evidence>